<dbReference type="Pfam" id="PF01527">
    <property type="entry name" value="HTH_Tnp_1"/>
    <property type="match status" value="1"/>
</dbReference>
<dbReference type="GO" id="GO:0004803">
    <property type="term" value="F:transposase activity"/>
    <property type="evidence" value="ECO:0007669"/>
    <property type="project" value="InterPro"/>
</dbReference>
<dbReference type="AlphaFoldDB" id="A0AA44IXY8"/>
<organism evidence="2 3">
    <name type="scientific">Agrobacterium pusense</name>
    <dbReference type="NCBI Taxonomy" id="648995"/>
    <lineage>
        <taxon>Bacteria</taxon>
        <taxon>Pseudomonadati</taxon>
        <taxon>Pseudomonadota</taxon>
        <taxon>Alphaproteobacteria</taxon>
        <taxon>Hyphomicrobiales</taxon>
        <taxon>Rhizobiaceae</taxon>
        <taxon>Rhizobium/Agrobacterium group</taxon>
        <taxon>Agrobacterium</taxon>
    </lineage>
</organism>
<proteinExistence type="predicted"/>
<dbReference type="InterPro" id="IPR002514">
    <property type="entry name" value="Transposase_8"/>
</dbReference>
<gene>
    <name evidence="2" type="ORF">FOB26_01890</name>
</gene>
<feature type="region of interest" description="Disordered" evidence="1">
    <location>
        <begin position="1"/>
        <end position="54"/>
    </location>
</feature>
<dbReference type="GO" id="GO:0006313">
    <property type="term" value="P:DNA transposition"/>
    <property type="evidence" value="ECO:0007669"/>
    <property type="project" value="InterPro"/>
</dbReference>
<feature type="compositionally biased region" description="Basic and acidic residues" evidence="1">
    <location>
        <begin position="1"/>
        <end position="10"/>
    </location>
</feature>
<evidence type="ECO:0000313" key="3">
    <source>
        <dbReference type="Proteomes" id="UP001155820"/>
    </source>
</evidence>
<protein>
    <submittedName>
        <fullName evidence="2">Transposase</fullName>
    </submittedName>
</protein>
<dbReference type="EMBL" id="JABRWM010000002">
    <property type="protein sequence ID" value="NRF17905.1"/>
    <property type="molecule type" value="Genomic_DNA"/>
</dbReference>
<dbReference type="SUPFAM" id="SSF46689">
    <property type="entry name" value="Homeodomain-like"/>
    <property type="match status" value="1"/>
</dbReference>
<evidence type="ECO:0000256" key="1">
    <source>
        <dbReference type="SAM" id="MobiDB-lite"/>
    </source>
</evidence>
<dbReference type="GO" id="GO:0003677">
    <property type="term" value="F:DNA binding"/>
    <property type="evidence" value="ECO:0007669"/>
    <property type="project" value="InterPro"/>
</dbReference>
<keyword evidence="3" id="KW-1185">Reference proteome</keyword>
<dbReference type="Proteomes" id="UP001155820">
    <property type="component" value="Unassembled WGS sequence"/>
</dbReference>
<dbReference type="InterPro" id="IPR009057">
    <property type="entry name" value="Homeodomain-like_sf"/>
</dbReference>
<name>A0AA44IXY8_9HYPH</name>
<dbReference type="RefSeq" id="WP_011982936.1">
    <property type="nucleotide sequence ID" value="NZ_DAIQSG010000022.1"/>
</dbReference>
<geneLocation type="plasmid" evidence="2">
    <name>unnamed2</name>
</geneLocation>
<comment type="caution">
    <text evidence="2">The sequence shown here is derived from an EMBL/GenBank/DDBJ whole genome shotgun (WGS) entry which is preliminary data.</text>
</comment>
<keyword evidence="2" id="KW-0614">Plasmid</keyword>
<accession>A0AA44IXY8</accession>
<evidence type="ECO:0000313" key="2">
    <source>
        <dbReference type="EMBL" id="NRF17905.1"/>
    </source>
</evidence>
<sequence>MADEEIRTPAEGDPQTEIEQRGPKSPSKSRSVAGGKARGDTKKQVRRKSRGLTELEKLDRVRHIDEHVAAGDTLKAAVEKAGISDQTYYQWKKALGPAPQSGIPEDDEFAEFVHLEEENRRLRKLLAEKLRAENADLRRRLGLK</sequence>
<reference evidence="2" key="1">
    <citation type="submission" date="2019-07" db="EMBL/GenBank/DDBJ databases">
        <title>FDA dAtabase for Regulatory Grade micrObial Sequences (FDA-ARGOS): Supporting development and validation of Infectious Disease Dx tests.</title>
        <authorList>
            <person name="Bachman M."/>
            <person name="Young C."/>
            <person name="Tallon L."/>
            <person name="Sadzewicz L."/>
            <person name="Vavikolanu K."/>
            <person name="Mehta A."/>
            <person name="Aluvathingal J."/>
            <person name="Nadendla S."/>
            <person name="Nandy P."/>
            <person name="Geyer C."/>
            <person name="Yan Y."/>
            <person name="Sichtig H."/>
        </authorList>
    </citation>
    <scope>NUCLEOTIDE SEQUENCE</scope>
    <source>
        <strain evidence="2">FDAARGOS_618</strain>
        <plasmid evidence="2">unnamed2</plasmid>
    </source>
</reference>